<dbReference type="AlphaFoldDB" id="A0A7S4KHP1"/>
<organism evidence="1">
    <name type="scientific">Prymnesium polylepis</name>
    <dbReference type="NCBI Taxonomy" id="72548"/>
    <lineage>
        <taxon>Eukaryota</taxon>
        <taxon>Haptista</taxon>
        <taxon>Haptophyta</taxon>
        <taxon>Prymnesiophyceae</taxon>
        <taxon>Prymnesiales</taxon>
        <taxon>Prymnesiaceae</taxon>
        <taxon>Prymnesium</taxon>
    </lineage>
</organism>
<dbReference type="EMBL" id="HBKO01042059">
    <property type="protein sequence ID" value="CAE2295125.1"/>
    <property type="molecule type" value="Transcribed_RNA"/>
</dbReference>
<evidence type="ECO:0000313" key="1">
    <source>
        <dbReference type="EMBL" id="CAE2295125.1"/>
    </source>
</evidence>
<sequence>MRMPCPMRSCSDQSVGGRVLVSLDRWPVRERTVTVCVDEMGRGHDLNLAVSAARMLVLVKANGTDGRGAIKMSSANSQLPARCAVLQSSPYRPCVHFAKPKGLEVHVHRYPCS</sequence>
<reference evidence="1" key="1">
    <citation type="submission" date="2021-01" db="EMBL/GenBank/DDBJ databases">
        <authorList>
            <person name="Corre E."/>
            <person name="Pelletier E."/>
            <person name="Niang G."/>
            <person name="Scheremetjew M."/>
            <person name="Finn R."/>
            <person name="Kale V."/>
            <person name="Holt S."/>
            <person name="Cochrane G."/>
            <person name="Meng A."/>
            <person name="Brown T."/>
            <person name="Cohen L."/>
        </authorList>
    </citation>
    <scope>NUCLEOTIDE SEQUENCE</scope>
    <source>
        <strain evidence="1">UIO037</strain>
    </source>
</reference>
<gene>
    <name evidence="1" type="ORF">CPOL0286_LOCUS19336</name>
</gene>
<proteinExistence type="predicted"/>
<accession>A0A7S4KHP1</accession>
<name>A0A7S4KHP1_9EUKA</name>
<protein>
    <submittedName>
        <fullName evidence="1">Uncharacterized protein</fullName>
    </submittedName>
</protein>